<comment type="caution">
    <text evidence="3">The sequence shown here is derived from an EMBL/GenBank/DDBJ whole genome shotgun (WGS) entry which is preliminary data.</text>
</comment>
<dbReference type="InterPro" id="IPR028133">
    <property type="entry name" value="Dynamitin"/>
</dbReference>
<gene>
    <name evidence="3" type="ORF">ADUPG1_007880</name>
</gene>
<name>A0ABQ5KPX6_9EUKA</name>
<evidence type="ECO:0000256" key="2">
    <source>
        <dbReference type="ARBA" id="ARBA00022490"/>
    </source>
</evidence>
<evidence type="ECO:0000313" key="4">
    <source>
        <dbReference type="Proteomes" id="UP001057375"/>
    </source>
</evidence>
<keyword evidence="4" id="KW-1185">Reference proteome</keyword>
<protein>
    <submittedName>
        <fullName evidence="3">Dynamitin like protein</fullName>
    </submittedName>
</protein>
<sequence length="361" mass="41288">MDIIDDEVETLHLEAEPIIHQRELKVFKTKKSKKLEIENLKIEEKVPPIDIVFYQHLKRIIEETPDSKIRFAESKDVASAKKLWKNRIHPTEAEDSVGVSLTGYTSLRDILSAKRSLDKSRIIDKVDDEVVPESRSVEDKKKRLELLLKESSELTAILSTPPHKEEKQKFQASSSSHMHHLQVDSETSQLIMNLEKRVDRLETTLGRPTSSDSVSLYKRLKKLEERIRVLKAEDIGEACQKIKTHSTDHLQYTNKFRDSLNPDLESKIDELVSTLDVVSVDSLESIVSRYESLAQLHKSVSKAVFSVGDIEKKIHSGVKDIGDLSRMVEKAEESRKTDEAIVLELFGRFDKKLENIASKLK</sequence>
<comment type="subcellular location">
    <subcellularLocation>
        <location evidence="1">Cytoplasm</location>
    </subcellularLocation>
</comment>
<keyword evidence="2" id="KW-0963">Cytoplasm</keyword>
<dbReference type="EMBL" id="BQXS01010828">
    <property type="protein sequence ID" value="GKT34542.1"/>
    <property type="molecule type" value="Genomic_DNA"/>
</dbReference>
<proteinExistence type="predicted"/>
<accession>A0ABQ5KPX6</accession>
<reference evidence="3" key="1">
    <citation type="submission" date="2022-03" db="EMBL/GenBank/DDBJ databases">
        <title>Draft genome sequence of Aduncisulcus paluster, a free-living microaerophilic Fornicata.</title>
        <authorList>
            <person name="Yuyama I."/>
            <person name="Kume K."/>
            <person name="Tamura T."/>
            <person name="Inagaki Y."/>
            <person name="Hashimoto T."/>
        </authorList>
    </citation>
    <scope>NUCLEOTIDE SEQUENCE</scope>
    <source>
        <strain evidence="3">NY0171</strain>
    </source>
</reference>
<organism evidence="3 4">
    <name type="scientific">Aduncisulcus paluster</name>
    <dbReference type="NCBI Taxonomy" id="2918883"/>
    <lineage>
        <taxon>Eukaryota</taxon>
        <taxon>Metamonada</taxon>
        <taxon>Carpediemonas-like organisms</taxon>
        <taxon>Aduncisulcus</taxon>
    </lineage>
</organism>
<evidence type="ECO:0000256" key="1">
    <source>
        <dbReference type="ARBA" id="ARBA00004496"/>
    </source>
</evidence>
<dbReference type="Proteomes" id="UP001057375">
    <property type="component" value="Unassembled WGS sequence"/>
</dbReference>
<dbReference type="Pfam" id="PF04912">
    <property type="entry name" value="Dynamitin"/>
    <property type="match status" value="1"/>
</dbReference>
<evidence type="ECO:0000313" key="3">
    <source>
        <dbReference type="EMBL" id="GKT34542.1"/>
    </source>
</evidence>